<proteinExistence type="predicted"/>
<dbReference type="EMBL" id="AZIM01000489">
    <property type="protein sequence ID" value="ETE70730.1"/>
    <property type="molecule type" value="Genomic_DNA"/>
</dbReference>
<evidence type="ECO:0000313" key="2">
    <source>
        <dbReference type="EMBL" id="ETE70730.1"/>
    </source>
</evidence>
<dbReference type="AlphaFoldDB" id="V8P8R3"/>
<sequence length="88" mass="10367">VSITFGPKRSLCFFTLDPKVFSLKNIITRTRSPKKDSERVEGKEERELKSVEVPVPNRPWTSTAPRTRDWEPLIYMKEENLFPTPFNR</sequence>
<dbReference type="OrthoDB" id="9019536at2759"/>
<reference evidence="2 3" key="1">
    <citation type="journal article" date="2013" name="Proc. Natl. Acad. Sci. U.S.A.">
        <title>The king cobra genome reveals dynamic gene evolution and adaptation in the snake venom system.</title>
        <authorList>
            <person name="Vonk F.J."/>
            <person name="Casewell N.R."/>
            <person name="Henkel C.V."/>
            <person name="Heimberg A.M."/>
            <person name="Jansen H.J."/>
            <person name="McCleary R.J."/>
            <person name="Kerkkamp H.M."/>
            <person name="Vos R.A."/>
            <person name="Guerreiro I."/>
            <person name="Calvete J.J."/>
            <person name="Wuster W."/>
            <person name="Woods A.E."/>
            <person name="Logan J.M."/>
            <person name="Harrison R.A."/>
            <person name="Castoe T.A."/>
            <person name="de Koning A.P."/>
            <person name="Pollock D.D."/>
            <person name="Yandell M."/>
            <person name="Calderon D."/>
            <person name="Renjifo C."/>
            <person name="Currier R.B."/>
            <person name="Salgado D."/>
            <person name="Pla D."/>
            <person name="Sanz L."/>
            <person name="Hyder A.S."/>
            <person name="Ribeiro J.M."/>
            <person name="Arntzen J.W."/>
            <person name="van den Thillart G.E."/>
            <person name="Boetzer M."/>
            <person name="Pirovano W."/>
            <person name="Dirks R.P."/>
            <person name="Spaink H.P."/>
            <person name="Duboule D."/>
            <person name="McGlinn E."/>
            <person name="Kini R.M."/>
            <person name="Richardson M.K."/>
        </authorList>
    </citation>
    <scope>NUCLEOTIDE SEQUENCE</scope>
    <source>
        <tissue evidence="2">Blood</tissue>
    </source>
</reference>
<feature type="compositionally biased region" description="Basic and acidic residues" evidence="1">
    <location>
        <begin position="33"/>
        <end position="50"/>
    </location>
</feature>
<evidence type="ECO:0000313" key="3">
    <source>
        <dbReference type="Proteomes" id="UP000018936"/>
    </source>
</evidence>
<feature type="non-terminal residue" evidence="2">
    <location>
        <position position="1"/>
    </location>
</feature>
<feature type="non-terminal residue" evidence="2">
    <location>
        <position position="88"/>
    </location>
</feature>
<evidence type="ECO:0000256" key="1">
    <source>
        <dbReference type="SAM" id="MobiDB-lite"/>
    </source>
</evidence>
<organism evidence="2 3">
    <name type="scientific">Ophiophagus hannah</name>
    <name type="common">King cobra</name>
    <name type="synonym">Naja hannah</name>
    <dbReference type="NCBI Taxonomy" id="8665"/>
    <lineage>
        <taxon>Eukaryota</taxon>
        <taxon>Metazoa</taxon>
        <taxon>Chordata</taxon>
        <taxon>Craniata</taxon>
        <taxon>Vertebrata</taxon>
        <taxon>Euteleostomi</taxon>
        <taxon>Lepidosauria</taxon>
        <taxon>Squamata</taxon>
        <taxon>Bifurcata</taxon>
        <taxon>Unidentata</taxon>
        <taxon>Episquamata</taxon>
        <taxon>Toxicofera</taxon>
        <taxon>Serpentes</taxon>
        <taxon>Colubroidea</taxon>
        <taxon>Elapidae</taxon>
        <taxon>Elapinae</taxon>
        <taxon>Ophiophagus</taxon>
    </lineage>
</organism>
<feature type="region of interest" description="Disordered" evidence="1">
    <location>
        <begin position="32"/>
        <end position="64"/>
    </location>
</feature>
<keyword evidence="3" id="KW-1185">Reference proteome</keyword>
<dbReference type="Proteomes" id="UP000018936">
    <property type="component" value="Unassembled WGS sequence"/>
</dbReference>
<gene>
    <name evidence="2" type="ORF">L345_03461</name>
</gene>
<protein>
    <submittedName>
        <fullName evidence="2">Uncharacterized protein</fullName>
    </submittedName>
</protein>
<comment type="caution">
    <text evidence="2">The sequence shown here is derived from an EMBL/GenBank/DDBJ whole genome shotgun (WGS) entry which is preliminary data.</text>
</comment>
<name>V8P8R3_OPHHA</name>
<accession>V8P8R3</accession>